<dbReference type="NCBIfam" id="TIGR02887">
    <property type="entry name" value="spore_ger_x_C"/>
    <property type="match status" value="1"/>
</dbReference>
<dbReference type="GO" id="GO:0016020">
    <property type="term" value="C:membrane"/>
    <property type="evidence" value="ECO:0007669"/>
    <property type="project" value="UniProtKB-SubCell"/>
</dbReference>
<comment type="similarity">
    <text evidence="2">Belongs to the GerABKC lipoprotein family.</text>
</comment>
<evidence type="ECO:0000259" key="8">
    <source>
        <dbReference type="Pfam" id="PF05504"/>
    </source>
</evidence>
<dbReference type="PANTHER" id="PTHR35789:SF1">
    <property type="entry name" value="SPORE GERMINATION PROTEIN B3"/>
    <property type="match status" value="1"/>
</dbReference>
<name>A0A1X7J1J4_9BACL</name>
<dbReference type="InterPro" id="IPR008844">
    <property type="entry name" value="Spore_GerAC-like"/>
</dbReference>
<dbReference type="InterPro" id="IPR038501">
    <property type="entry name" value="Spore_GerAC_C_sf"/>
</dbReference>
<dbReference type="Pfam" id="PF05504">
    <property type="entry name" value="Spore_GerAC"/>
    <property type="match status" value="1"/>
</dbReference>
<accession>A0A1X7J1J4</accession>
<dbReference type="InterPro" id="IPR057336">
    <property type="entry name" value="GerAC_N"/>
</dbReference>
<dbReference type="OrthoDB" id="2370124at2"/>
<reference evidence="10 11" key="1">
    <citation type="submission" date="2017-04" db="EMBL/GenBank/DDBJ databases">
        <authorList>
            <person name="Afonso C.L."/>
            <person name="Miller P.J."/>
            <person name="Scott M.A."/>
            <person name="Spackman E."/>
            <person name="Goraichik I."/>
            <person name="Dimitrov K.M."/>
            <person name="Suarez D.L."/>
            <person name="Swayne D.E."/>
        </authorList>
    </citation>
    <scope>NUCLEOTIDE SEQUENCE [LARGE SCALE GENOMIC DNA]</scope>
    <source>
        <strain evidence="10 11">11</strain>
    </source>
</reference>
<feature type="domain" description="Spore germination protein N-terminal" evidence="9">
    <location>
        <begin position="20"/>
        <end position="188"/>
    </location>
</feature>
<keyword evidence="4" id="KW-0732">Signal</keyword>
<evidence type="ECO:0000256" key="7">
    <source>
        <dbReference type="ARBA" id="ARBA00023288"/>
    </source>
</evidence>
<organism evidence="10 11">
    <name type="scientific">Paenibacillus aquistagni</name>
    <dbReference type="NCBI Taxonomy" id="1852522"/>
    <lineage>
        <taxon>Bacteria</taxon>
        <taxon>Bacillati</taxon>
        <taxon>Bacillota</taxon>
        <taxon>Bacilli</taxon>
        <taxon>Bacillales</taxon>
        <taxon>Paenibacillaceae</taxon>
        <taxon>Paenibacillus</taxon>
    </lineage>
</organism>
<dbReference type="Pfam" id="PF25198">
    <property type="entry name" value="Spore_GerAC_N"/>
    <property type="match status" value="1"/>
</dbReference>
<evidence type="ECO:0000259" key="9">
    <source>
        <dbReference type="Pfam" id="PF25198"/>
    </source>
</evidence>
<evidence type="ECO:0000256" key="2">
    <source>
        <dbReference type="ARBA" id="ARBA00007886"/>
    </source>
</evidence>
<dbReference type="RefSeq" id="WP_085493292.1">
    <property type="nucleotide sequence ID" value="NZ_FXAZ01000001.1"/>
</dbReference>
<evidence type="ECO:0000256" key="5">
    <source>
        <dbReference type="ARBA" id="ARBA00023136"/>
    </source>
</evidence>
<dbReference type="PROSITE" id="PS51257">
    <property type="entry name" value="PROKAR_LIPOPROTEIN"/>
    <property type="match status" value="1"/>
</dbReference>
<comment type="subcellular location">
    <subcellularLocation>
        <location evidence="1">Membrane</location>
        <topology evidence="1">Lipid-anchor</topology>
    </subcellularLocation>
</comment>
<evidence type="ECO:0000256" key="6">
    <source>
        <dbReference type="ARBA" id="ARBA00023139"/>
    </source>
</evidence>
<dbReference type="PANTHER" id="PTHR35789">
    <property type="entry name" value="SPORE GERMINATION PROTEIN B3"/>
    <property type="match status" value="1"/>
</dbReference>
<sequence>MKIVKIILSICLLLLTGCWDQQMLKDDRLAYVIGYDLSSEGMIQSTTVLLKVSGLPADKSEISEVHTATGFTSRHTRDITDREVPGKLSASKLRMLLIGEDMAKQGVYPLLDVYYRDPKSALNSKVAIVKRSAHDLIATKTKSTQINGEFNKLIKSGEKRTVVPTVNLELICTHMLDPGEDFAVPYLTQHDTNPVIEGIAMFNDDKMMGVLNSEDSLMYLLMKNKLAKTASLTLEVDKNEAQKPYNYIALDFQRVKRKLNVSVDGYKQIKVLLDLKVKVTAIEYPKDHLYLNRTLEKLDQKLSQDLTHKAEAVVRQMQDCNHDGLGIGRRIIAYYPNTWKKLNWEEDYRNIEIIPKVTVEIVNHGIVN</sequence>
<evidence type="ECO:0000256" key="4">
    <source>
        <dbReference type="ARBA" id="ARBA00022729"/>
    </source>
</evidence>
<dbReference type="Gene3D" id="3.30.300.210">
    <property type="entry name" value="Nutrient germinant receptor protein C, domain 3"/>
    <property type="match status" value="1"/>
</dbReference>
<keyword evidence="5" id="KW-0472">Membrane</keyword>
<protein>
    <submittedName>
        <fullName evidence="10">Germination protein, Ger(X)C family</fullName>
    </submittedName>
</protein>
<proteinExistence type="inferred from homology"/>
<dbReference type="AlphaFoldDB" id="A0A1X7J1J4"/>
<keyword evidence="3" id="KW-0309">Germination</keyword>
<dbReference type="GO" id="GO:0009847">
    <property type="term" value="P:spore germination"/>
    <property type="evidence" value="ECO:0007669"/>
    <property type="project" value="InterPro"/>
</dbReference>
<dbReference type="Proteomes" id="UP000193834">
    <property type="component" value="Unassembled WGS sequence"/>
</dbReference>
<dbReference type="EMBL" id="FXAZ01000001">
    <property type="protein sequence ID" value="SMG21451.1"/>
    <property type="molecule type" value="Genomic_DNA"/>
</dbReference>
<keyword evidence="6" id="KW-0564">Palmitate</keyword>
<evidence type="ECO:0000256" key="1">
    <source>
        <dbReference type="ARBA" id="ARBA00004635"/>
    </source>
</evidence>
<evidence type="ECO:0000313" key="11">
    <source>
        <dbReference type="Proteomes" id="UP000193834"/>
    </source>
</evidence>
<evidence type="ECO:0000313" key="10">
    <source>
        <dbReference type="EMBL" id="SMG21451.1"/>
    </source>
</evidence>
<dbReference type="STRING" id="1852522.SAMN06295960_1112"/>
<feature type="domain" description="Spore germination GerAC-like C-terminal" evidence="8">
    <location>
        <begin position="197"/>
        <end position="365"/>
    </location>
</feature>
<gene>
    <name evidence="10" type="ORF">SAMN06295960_1112</name>
</gene>
<keyword evidence="11" id="KW-1185">Reference proteome</keyword>
<evidence type="ECO:0000256" key="3">
    <source>
        <dbReference type="ARBA" id="ARBA00022544"/>
    </source>
</evidence>
<keyword evidence="7" id="KW-0449">Lipoprotein</keyword>
<dbReference type="InterPro" id="IPR046953">
    <property type="entry name" value="Spore_GerAC-like_C"/>
</dbReference>